<accession>A0A2A7AXQ1</accession>
<comment type="caution">
    <text evidence="1">The sequence shown here is derived from an EMBL/GenBank/DDBJ whole genome shotgun (WGS) entry which is preliminary data.</text>
</comment>
<organism evidence="1 2">
    <name type="scientific">Faecalibacterium prausnitzii</name>
    <dbReference type="NCBI Taxonomy" id="853"/>
    <lineage>
        <taxon>Bacteria</taxon>
        <taxon>Bacillati</taxon>
        <taxon>Bacillota</taxon>
        <taxon>Clostridia</taxon>
        <taxon>Eubacteriales</taxon>
        <taxon>Oscillospiraceae</taxon>
        <taxon>Faecalibacterium</taxon>
    </lineage>
</organism>
<dbReference type="AlphaFoldDB" id="A0A2A7AXQ1"/>
<name>A0A2A7AXQ1_9FIRM</name>
<sequence>MEYGNRTVYRNTEIKTILFISYPFPSYLRYFLRDFPVEKSRNGRAWGKEFHGTTRNFAI</sequence>
<dbReference type="Proteomes" id="UP000220480">
    <property type="component" value="Unassembled WGS sequence"/>
</dbReference>
<dbReference type="EMBL" id="NMTZ01000019">
    <property type="protein sequence ID" value="PDX83889.1"/>
    <property type="molecule type" value="Genomic_DNA"/>
</dbReference>
<protein>
    <submittedName>
        <fullName evidence="1">Uncharacterized protein</fullName>
    </submittedName>
</protein>
<gene>
    <name evidence="1" type="ORF">CGS59_07340</name>
</gene>
<evidence type="ECO:0000313" key="2">
    <source>
        <dbReference type="Proteomes" id="UP000220480"/>
    </source>
</evidence>
<reference evidence="1 2" key="1">
    <citation type="journal article" date="2017" name="Front. Microbiol.">
        <title>New Insights into the Diversity of the Genus Faecalibacterium.</title>
        <authorList>
            <person name="Benevides L."/>
            <person name="Burman S."/>
            <person name="Martin R."/>
            <person name="Robert V."/>
            <person name="Thomas M."/>
            <person name="Miquel S."/>
            <person name="Chain F."/>
            <person name="Sokol H."/>
            <person name="Bermudez-Humaran L.G."/>
            <person name="Morrison M."/>
            <person name="Langella P."/>
            <person name="Azevedo V.A."/>
            <person name="Chatel J.M."/>
            <person name="Soares S."/>
        </authorList>
    </citation>
    <scope>NUCLEOTIDE SEQUENCE [LARGE SCALE GENOMIC DNA]</scope>
    <source>
        <strain evidence="1 2">CNCM I 4644</strain>
    </source>
</reference>
<evidence type="ECO:0000313" key="1">
    <source>
        <dbReference type="EMBL" id="PDX83889.1"/>
    </source>
</evidence>
<proteinExistence type="predicted"/>